<comment type="caution">
    <text evidence="2">The sequence shown here is derived from an EMBL/GenBank/DDBJ whole genome shotgun (WGS) entry which is preliminary data.</text>
</comment>
<organism evidence="2 3">
    <name type="scientific">Caerostris darwini</name>
    <dbReference type="NCBI Taxonomy" id="1538125"/>
    <lineage>
        <taxon>Eukaryota</taxon>
        <taxon>Metazoa</taxon>
        <taxon>Ecdysozoa</taxon>
        <taxon>Arthropoda</taxon>
        <taxon>Chelicerata</taxon>
        <taxon>Arachnida</taxon>
        <taxon>Araneae</taxon>
        <taxon>Araneomorphae</taxon>
        <taxon>Entelegynae</taxon>
        <taxon>Araneoidea</taxon>
        <taxon>Araneidae</taxon>
        <taxon>Caerostris</taxon>
    </lineage>
</organism>
<feature type="region of interest" description="Disordered" evidence="1">
    <location>
        <begin position="39"/>
        <end position="60"/>
    </location>
</feature>
<proteinExistence type="predicted"/>
<evidence type="ECO:0000313" key="3">
    <source>
        <dbReference type="Proteomes" id="UP001054837"/>
    </source>
</evidence>
<feature type="compositionally biased region" description="Basic and acidic residues" evidence="1">
    <location>
        <begin position="49"/>
        <end position="58"/>
    </location>
</feature>
<gene>
    <name evidence="2" type="ORF">CDAR_282441</name>
</gene>
<name>A0AAV4MQD9_9ARAC</name>
<protein>
    <submittedName>
        <fullName evidence="2">Uncharacterized protein</fullName>
    </submittedName>
</protein>
<dbReference type="EMBL" id="BPLQ01000639">
    <property type="protein sequence ID" value="GIX73676.1"/>
    <property type="molecule type" value="Genomic_DNA"/>
</dbReference>
<keyword evidence="3" id="KW-1185">Reference proteome</keyword>
<evidence type="ECO:0000313" key="2">
    <source>
        <dbReference type="EMBL" id="GIX73676.1"/>
    </source>
</evidence>
<reference evidence="2 3" key="1">
    <citation type="submission" date="2021-06" db="EMBL/GenBank/DDBJ databases">
        <title>Caerostris darwini draft genome.</title>
        <authorList>
            <person name="Kono N."/>
            <person name="Arakawa K."/>
        </authorList>
    </citation>
    <scope>NUCLEOTIDE SEQUENCE [LARGE SCALE GENOMIC DNA]</scope>
</reference>
<evidence type="ECO:0000256" key="1">
    <source>
        <dbReference type="SAM" id="MobiDB-lite"/>
    </source>
</evidence>
<accession>A0AAV4MQD9</accession>
<dbReference type="Proteomes" id="UP001054837">
    <property type="component" value="Unassembled WGS sequence"/>
</dbReference>
<dbReference type="AlphaFoldDB" id="A0AAV4MQD9"/>
<sequence>MVFAIVNPKSQTPPNRYPPYLCRDAFNNTVEPETLAGALQLKKRHQQGSKRDGDDQYERGPPVWGLAANLSRWTYCIVLFAGVGLRE</sequence>